<reference evidence="3" key="1">
    <citation type="journal article" date="2016" name="Nat. Commun.">
        <title>Genome analysis of three Pneumocystis species reveals adaptation mechanisms to life exclusively in mammalian hosts.</title>
        <authorList>
            <person name="Ma L."/>
            <person name="Chen Z."/>
            <person name="Huang D.W."/>
            <person name="Kutty G."/>
            <person name="Ishihara M."/>
            <person name="Wang H."/>
            <person name="Abouelleil A."/>
            <person name="Bishop L."/>
            <person name="Davey E."/>
            <person name="Deng R."/>
            <person name="Deng X."/>
            <person name="Fan L."/>
            <person name="Fantoni G."/>
            <person name="Fitzgerald M."/>
            <person name="Gogineni E."/>
            <person name="Goldberg J.M."/>
            <person name="Handley G."/>
            <person name="Hu X."/>
            <person name="Huber C."/>
            <person name="Jiao X."/>
            <person name="Jones K."/>
            <person name="Levin J.Z."/>
            <person name="Liu Y."/>
            <person name="Macdonald P."/>
            <person name="Melnikov A."/>
            <person name="Raley C."/>
            <person name="Sassi M."/>
            <person name="Sherman B.T."/>
            <person name="Song X."/>
            <person name="Sykes S."/>
            <person name="Tran B."/>
            <person name="Walsh L."/>
            <person name="Xia Y."/>
            <person name="Yang J."/>
            <person name="Young S."/>
            <person name="Zeng Q."/>
            <person name="Zheng X."/>
            <person name="Stephens R."/>
            <person name="Nusbaum C."/>
            <person name="Birren B.W."/>
            <person name="Azadi P."/>
            <person name="Lempicki R.A."/>
            <person name="Cuomo C.A."/>
            <person name="Kovacs J.A."/>
        </authorList>
    </citation>
    <scope>NUCLEOTIDE SEQUENCE [LARGE SCALE GENOMIC DNA]</scope>
    <source>
        <strain evidence="3">B80</strain>
    </source>
</reference>
<evidence type="ECO:0000313" key="2">
    <source>
        <dbReference type="EMBL" id="KTW26650.1"/>
    </source>
</evidence>
<dbReference type="GeneID" id="28937394"/>
<gene>
    <name evidence="2" type="ORF">T552_02659</name>
</gene>
<proteinExistence type="predicted"/>
<dbReference type="OrthoDB" id="5353587at2759"/>
<evidence type="ECO:0000256" key="1">
    <source>
        <dbReference type="SAM" id="Phobius"/>
    </source>
</evidence>
<comment type="caution">
    <text evidence="2">The sequence shown here is derived from an EMBL/GenBank/DDBJ whole genome shotgun (WGS) entry which is preliminary data.</text>
</comment>
<accession>A0A0W4ZE64</accession>
<feature type="transmembrane region" description="Helical" evidence="1">
    <location>
        <begin position="121"/>
        <end position="141"/>
    </location>
</feature>
<organism evidence="2 3">
    <name type="scientific">Pneumocystis carinii (strain B80)</name>
    <name type="common">Rat pneumocystis pneumonia agent</name>
    <name type="synonym">Pneumocystis carinii f. sp. carinii</name>
    <dbReference type="NCBI Taxonomy" id="1408658"/>
    <lineage>
        <taxon>Eukaryota</taxon>
        <taxon>Fungi</taxon>
        <taxon>Dikarya</taxon>
        <taxon>Ascomycota</taxon>
        <taxon>Taphrinomycotina</taxon>
        <taxon>Pneumocystomycetes</taxon>
        <taxon>Pneumocystaceae</taxon>
        <taxon>Pneumocystis</taxon>
    </lineage>
</organism>
<keyword evidence="1" id="KW-0812">Transmembrane</keyword>
<dbReference type="EMBL" id="LFVZ01000012">
    <property type="protein sequence ID" value="KTW26650.1"/>
    <property type="molecule type" value="Genomic_DNA"/>
</dbReference>
<keyword evidence="1" id="KW-1133">Transmembrane helix</keyword>
<dbReference type="Proteomes" id="UP000054454">
    <property type="component" value="Unassembled WGS sequence"/>
</dbReference>
<dbReference type="RefSeq" id="XP_018224985.1">
    <property type="nucleotide sequence ID" value="XM_018371191.1"/>
</dbReference>
<feature type="transmembrane region" description="Helical" evidence="1">
    <location>
        <begin position="6"/>
        <end position="24"/>
    </location>
</feature>
<name>A0A0W4ZE64_PNEC8</name>
<protein>
    <submittedName>
        <fullName evidence="2">Uncharacterized protein</fullName>
    </submittedName>
</protein>
<keyword evidence="3" id="KW-1185">Reference proteome</keyword>
<sequence length="148" mass="17940">MSKKSVFIKIFGIVFIFVFFFVFFHRTKPKIKVPFVPRKEDIFDIENRIFLEEKTPFRCFIIGECSQCPENMTIPPCDKDHRYRLNIHCKYEETQEDQSKLPPLPSWVSCFPVKNLERVHFLIVQIFFVITSFISISFIIWRRYMKQE</sequence>
<keyword evidence="1" id="KW-0472">Membrane</keyword>
<dbReference type="VEuPathDB" id="FungiDB:T552_02659"/>
<dbReference type="AlphaFoldDB" id="A0A0W4ZE64"/>
<evidence type="ECO:0000313" key="3">
    <source>
        <dbReference type="Proteomes" id="UP000054454"/>
    </source>
</evidence>